<keyword evidence="3" id="KW-1185">Reference proteome</keyword>
<feature type="region of interest" description="Disordered" evidence="1">
    <location>
        <begin position="1"/>
        <end position="76"/>
    </location>
</feature>
<reference evidence="2" key="1">
    <citation type="journal article" date="2022" name="bioRxiv">
        <title>Sequencing and chromosome-scale assembly of the giantPleurodeles waltlgenome.</title>
        <authorList>
            <person name="Brown T."/>
            <person name="Elewa A."/>
            <person name="Iarovenko S."/>
            <person name="Subramanian E."/>
            <person name="Araus A.J."/>
            <person name="Petzold A."/>
            <person name="Susuki M."/>
            <person name="Suzuki K.-i.T."/>
            <person name="Hayashi T."/>
            <person name="Toyoda A."/>
            <person name="Oliveira C."/>
            <person name="Osipova E."/>
            <person name="Leigh N.D."/>
            <person name="Simon A."/>
            <person name="Yun M.H."/>
        </authorList>
    </citation>
    <scope>NUCLEOTIDE SEQUENCE</scope>
    <source>
        <strain evidence="2">20211129_DDA</strain>
        <tissue evidence="2">Liver</tissue>
    </source>
</reference>
<gene>
    <name evidence="2" type="ORF">NDU88_002289</name>
</gene>
<dbReference type="EMBL" id="JANPWB010000004">
    <property type="protein sequence ID" value="KAJ1192983.1"/>
    <property type="molecule type" value="Genomic_DNA"/>
</dbReference>
<sequence length="76" mass="8170">MAAAPYLHERPPGFSACREPKDLPLRHPPKAGEEASAVPLAQNQVQSGRPGGSGPHDKELRLYQAQQNECPTAGTR</sequence>
<dbReference type="Proteomes" id="UP001066276">
    <property type="component" value="Chromosome 2_2"/>
</dbReference>
<evidence type="ECO:0000313" key="3">
    <source>
        <dbReference type="Proteomes" id="UP001066276"/>
    </source>
</evidence>
<evidence type="ECO:0000313" key="2">
    <source>
        <dbReference type="EMBL" id="KAJ1192983.1"/>
    </source>
</evidence>
<evidence type="ECO:0000256" key="1">
    <source>
        <dbReference type="SAM" id="MobiDB-lite"/>
    </source>
</evidence>
<comment type="caution">
    <text evidence="2">The sequence shown here is derived from an EMBL/GenBank/DDBJ whole genome shotgun (WGS) entry which is preliminary data.</text>
</comment>
<feature type="compositionally biased region" description="Polar residues" evidence="1">
    <location>
        <begin position="64"/>
        <end position="76"/>
    </location>
</feature>
<name>A0AAV7UY92_PLEWA</name>
<dbReference type="AlphaFoldDB" id="A0AAV7UY92"/>
<accession>A0AAV7UY92</accession>
<organism evidence="2 3">
    <name type="scientific">Pleurodeles waltl</name>
    <name type="common">Iberian ribbed newt</name>
    <dbReference type="NCBI Taxonomy" id="8319"/>
    <lineage>
        <taxon>Eukaryota</taxon>
        <taxon>Metazoa</taxon>
        <taxon>Chordata</taxon>
        <taxon>Craniata</taxon>
        <taxon>Vertebrata</taxon>
        <taxon>Euteleostomi</taxon>
        <taxon>Amphibia</taxon>
        <taxon>Batrachia</taxon>
        <taxon>Caudata</taxon>
        <taxon>Salamandroidea</taxon>
        <taxon>Salamandridae</taxon>
        <taxon>Pleurodelinae</taxon>
        <taxon>Pleurodeles</taxon>
    </lineage>
</organism>
<feature type="compositionally biased region" description="Basic and acidic residues" evidence="1">
    <location>
        <begin position="18"/>
        <end position="33"/>
    </location>
</feature>
<protein>
    <submittedName>
        <fullName evidence="2">Uncharacterized protein</fullName>
    </submittedName>
</protein>
<proteinExistence type="predicted"/>